<dbReference type="Gene3D" id="3.30.530.20">
    <property type="match status" value="1"/>
</dbReference>
<evidence type="ECO:0000313" key="2">
    <source>
        <dbReference type="Proteomes" id="UP000280698"/>
    </source>
</evidence>
<dbReference type="RefSeq" id="WP_123241288.1">
    <property type="nucleotide sequence ID" value="NZ_JAAHBY010000032.1"/>
</dbReference>
<dbReference type="InterPro" id="IPR023393">
    <property type="entry name" value="START-like_dom_sf"/>
</dbReference>
<dbReference type="InterPro" id="IPR019587">
    <property type="entry name" value="Polyketide_cyclase/dehydratase"/>
</dbReference>
<dbReference type="CDD" id="cd07812">
    <property type="entry name" value="SRPBCC"/>
    <property type="match status" value="1"/>
</dbReference>
<name>A0ABX9WG53_9ACTN</name>
<gene>
    <name evidence="1" type="ORF">EFE23_13645</name>
</gene>
<dbReference type="SUPFAM" id="SSF55961">
    <property type="entry name" value="Bet v1-like"/>
    <property type="match status" value="1"/>
</dbReference>
<organism evidence="1 2">
    <name type="scientific">Micromonospora solifontis</name>
    <dbReference type="NCBI Taxonomy" id="2487138"/>
    <lineage>
        <taxon>Bacteria</taxon>
        <taxon>Bacillati</taxon>
        <taxon>Actinomycetota</taxon>
        <taxon>Actinomycetes</taxon>
        <taxon>Micromonosporales</taxon>
        <taxon>Micromonosporaceae</taxon>
        <taxon>Micromonospora</taxon>
    </lineage>
</organism>
<dbReference type="Proteomes" id="UP000280698">
    <property type="component" value="Unassembled WGS sequence"/>
</dbReference>
<protein>
    <submittedName>
        <fullName evidence="1">SRPBCC family protein</fullName>
    </submittedName>
</protein>
<sequence>MTEAVQERITVRAPAAAVYAAVSDVRRMGEWSPECVGATLDDPGFPLTVGSTFRGHNRLGRWRSWTTRCTVTAAEPGRCFAFDVRLGGTLVSSWRFDLTSAPDGTGTEVVQSWWDRRGSARRRVSALTSGVRDRSRHNRDGMRRTLAALKVSVESAAPPHR</sequence>
<comment type="caution">
    <text evidence="1">The sequence shown here is derived from an EMBL/GenBank/DDBJ whole genome shotgun (WGS) entry which is preliminary data.</text>
</comment>
<dbReference type="Pfam" id="PF10604">
    <property type="entry name" value="Polyketide_cyc2"/>
    <property type="match status" value="1"/>
</dbReference>
<keyword evidence="2" id="KW-1185">Reference proteome</keyword>
<reference evidence="1 2" key="1">
    <citation type="submission" date="2018-11" db="EMBL/GenBank/DDBJ databases">
        <title>Micromonospora sp. PPF5-17, a new actinomycetes isolated from a hot spring soil.</title>
        <authorList>
            <person name="Thawai C."/>
        </authorList>
    </citation>
    <scope>NUCLEOTIDE SEQUENCE [LARGE SCALE GENOMIC DNA]</scope>
    <source>
        <strain evidence="1 2">PPF5-17</strain>
    </source>
</reference>
<proteinExistence type="predicted"/>
<dbReference type="EMBL" id="RJLN01000032">
    <property type="protein sequence ID" value="RNL98636.1"/>
    <property type="molecule type" value="Genomic_DNA"/>
</dbReference>
<evidence type="ECO:0000313" key="1">
    <source>
        <dbReference type="EMBL" id="RNL98636.1"/>
    </source>
</evidence>
<accession>A0ABX9WG53</accession>